<gene>
    <name evidence="3" type="ORF">AMOR_01620</name>
</gene>
<dbReference type="NCBIfam" id="TIGR00369">
    <property type="entry name" value="unchar_dom_1"/>
    <property type="match status" value="1"/>
</dbReference>
<keyword evidence="4" id="KW-1185">Reference proteome</keyword>
<sequence length="134" mass="13845">MADLRTFLSTGDRFAAGVGIELVEVREGFARARLELGPQHLNAAGVVQGGVVFTLADLAFAAASNSHGTVALAVSATISFVKATRGGGLVAEAREEALSRRLSTCTVRVTDEAGALVALFSGSAYRKDDPMPPP</sequence>
<dbReference type="Pfam" id="PF03061">
    <property type="entry name" value="4HBT"/>
    <property type="match status" value="1"/>
</dbReference>
<dbReference type="RefSeq" id="WP_248357562.1">
    <property type="nucleotide sequence ID" value="NZ_AP025591.1"/>
</dbReference>
<keyword evidence="1" id="KW-0378">Hydrolase</keyword>
<evidence type="ECO:0000259" key="2">
    <source>
        <dbReference type="Pfam" id="PF03061"/>
    </source>
</evidence>
<dbReference type="SUPFAM" id="SSF54637">
    <property type="entry name" value="Thioesterase/thiol ester dehydrase-isomerase"/>
    <property type="match status" value="1"/>
</dbReference>
<proteinExistence type="predicted"/>
<dbReference type="EMBL" id="AP025591">
    <property type="protein sequence ID" value="BDG01166.1"/>
    <property type="molecule type" value="Genomic_DNA"/>
</dbReference>
<accession>A0ABM7WNX5</accession>
<dbReference type="PANTHER" id="PTHR42856">
    <property type="entry name" value="ACYL-COENZYME A THIOESTERASE PAAI"/>
    <property type="match status" value="1"/>
</dbReference>
<evidence type="ECO:0000313" key="4">
    <source>
        <dbReference type="Proteomes" id="UP001162891"/>
    </source>
</evidence>
<dbReference type="InterPro" id="IPR006683">
    <property type="entry name" value="Thioestr_dom"/>
</dbReference>
<dbReference type="PANTHER" id="PTHR42856:SF1">
    <property type="entry name" value="ACYL-COENZYME A THIOESTERASE PAAI"/>
    <property type="match status" value="1"/>
</dbReference>
<protein>
    <submittedName>
        <fullName evidence="3">Phenylacetic acid degradation protein</fullName>
    </submittedName>
</protein>
<dbReference type="Gene3D" id="3.10.129.10">
    <property type="entry name" value="Hotdog Thioesterase"/>
    <property type="match status" value="1"/>
</dbReference>
<dbReference type="CDD" id="cd03443">
    <property type="entry name" value="PaaI_thioesterase"/>
    <property type="match status" value="1"/>
</dbReference>
<dbReference type="InterPro" id="IPR052723">
    <property type="entry name" value="Acyl-CoA_thioesterase_PaaI"/>
</dbReference>
<evidence type="ECO:0000256" key="1">
    <source>
        <dbReference type="ARBA" id="ARBA00022801"/>
    </source>
</evidence>
<organism evidence="3 4">
    <name type="scientific">Anaeromyxobacter oryzae</name>
    <dbReference type="NCBI Taxonomy" id="2918170"/>
    <lineage>
        <taxon>Bacteria</taxon>
        <taxon>Pseudomonadati</taxon>
        <taxon>Myxococcota</taxon>
        <taxon>Myxococcia</taxon>
        <taxon>Myxococcales</taxon>
        <taxon>Cystobacterineae</taxon>
        <taxon>Anaeromyxobacteraceae</taxon>
        <taxon>Anaeromyxobacter</taxon>
    </lineage>
</organism>
<evidence type="ECO:0000313" key="3">
    <source>
        <dbReference type="EMBL" id="BDG01166.1"/>
    </source>
</evidence>
<name>A0ABM7WNX5_9BACT</name>
<dbReference type="InterPro" id="IPR029069">
    <property type="entry name" value="HotDog_dom_sf"/>
</dbReference>
<feature type="domain" description="Thioesterase" evidence="2">
    <location>
        <begin position="45"/>
        <end position="117"/>
    </location>
</feature>
<dbReference type="InterPro" id="IPR003736">
    <property type="entry name" value="PAAI_dom"/>
</dbReference>
<dbReference type="Proteomes" id="UP001162891">
    <property type="component" value="Chromosome"/>
</dbReference>
<reference evidence="4" key="1">
    <citation type="journal article" date="2022" name="Int. J. Syst. Evol. Microbiol.">
        <title>Anaeromyxobacter oryzae sp. nov., Anaeromyxobacter diazotrophicus sp. nov. and Anaeromyxobacter paludicola sp. nov., isolated from paddy soils.</title>
        <authorList>
            <person name="Itoh H."/>
            <person name="Xu Z."/>
            <person name="Mise K."/>
            <person name="Masuda Y."/>
            <person name="Ushijima N."/>
            <person name="Hayakawa C."/>
            <person name="Shiratori Y."/>
            <person name="Senoo K."/>
        </authorList>
    </citation>
    <scope>NUCLEOTIDE SEQUENCE [LARGE SCALE GENOMIC DNA]</scope>
    <source>
        <strain evidence="4">Red232</strain>
    </source>
</reference>